<sequence length="188" mass="21050">MAEEEMIERAPGKVVHTTLEITEEKKEVCTLKLLCFSGSERHSDRMLFWIPLLPSTVFRANRQEWSITITIIFGEDAVTAPLQNTPGGYGLVLEENGVGKSQIVAFTGSPSKSWCRLTERSQEDDEDVRETLDSRKLRAVFRGKARPLVLSCCHFLLRLPVDVCGGNEEASPGAFSETVNNKHRLCHC</sequence>
<dbReference type="EMBL" id="CP026246">
    <property type="protein sequence ID" value="AWO99982.1"/>
    <property type="molecule type" value="Genomic_DNA"/>
</dbReference>
<reference evidence="1 2" key="1">
    <citation type="submission" date="2017-12" db="EMBL/GenBank/DDBJ databases">
        <title>Integrating genomic resources of turbot (Scophthalmus maximus) in depth evaluation of genetic and physical mapping variation across individuals.</title>
        <authorList>
            <person name="Martinez P."/>
        </authorList>
    </citation>
    <scope>NUCLEOTIDE SEQUENCE [LARGE SCALE GENOMIC DNA]</scope>
</reference>
<dbReference type="Proteomes" id="UP000246464">
    <property type="component" value="Chromosome 4"/>
</dbReference>
<name>A0A2U9B7N9_SCOMX</name>
<evidence type="ECO:0000313" key="2">
    <source>
        <dbReference type="Proteomes" id="UP000246464"/>
    </source>
</evidence>
<organism evidence="1 2">
    <name type="scientific">Scophthalmus maximus</name>
    <name type="common">Turbot</name>
    <name type="synonym">Psetta maxima</name>
    <dbReference type="NCBI Taxonomy" id="52904"/>
    <lineage>
        <taxon>Eukaryota</taxon>
        <taxon>Metazoa</taxon>
        <taxon>Chordata</taxon>
        <taxon>Craniata</taxon>
        <taxon>Vertebrata</taxon>
        <taxon>Euteleostomi</taxon>
        <taxon>Actinopterygii</taxon>
        <taxon>Neopterygii</taxon>
        <taxon>Teleostei</taxon>
        <taxon>Neoteleostei</taxon>
        <taxon>Acanthomorphata</taxon>
        <taxon>Carangaria</taxon>
        <taxon>Pleuronectiformes</taxon>
        <taxon>Pleuronectoidei</taxon>
        <taxon>Scophthalmidae</taxon>
        <taxon>Scophthalmus</taxon>
    </lineage>
</organism>
<dbReference type="AlphaFoldDB" id="A0A2U9B7N9"/>
<gene>
    <name evidence="1" type="ORF">SMAX5B_019365</name>
</gene>
<proteinExistence type="predicted"/>
<evidence type="ECO:0000313" key="1">
    <source>
        <dbReference type="EMBL" id="AWO99982.1"/>
    </source>
</evidence>
<accession>A0A2U9B7N9</accession>
<keyword evidence="2" id="KW-1185">Reference proteome</keyword>
<protein>
    <submittedName>
        <fullName evidence="1">Uncharacterized protein</fullName>
    </submittedName>
</protein>